<accession>A0A2S9H253</accession>
<dbReference type="AlphaFoldDB" id="A0A2S9H253"/>
<dbReference type="PROSITE" id="PS50943">
    <property type="entry name" value="HTH_CROC1"/>
    <property type="match status" value="1"/>
</dbReference>
<sequence>MGHYCISQNVRMPTIEEKVSFSKRLDASLRRSPEPVKGATELALRFNLRYVGDAVSAQTAHKWLTGRAIPTHDKLATIAKWLNVDEHWLHYGASPAGTNVRKHAAPAMNDVITPEVITLAQRILLLPPHQRYLIEDLIAQLRQE</sequence>
<protein>
    <recommendedName>
        <fullName evidence="1">HTH cro/C1-type domain-containing protein</fullName>
    </recommendedName>
</protein>
<dbReference type="EMBL" id="PUGF01000004">
    <property type="protein sequence ID" value="PRC94040.1"/>
    <property type="molecule type" value="Genomic_DNA"/>
</dbReference>
<gene>
    <name evidence="2" type="ORF">S2091_1213</name>
</gene>
<reference evidence="2 3" key="1">
    <citation type="submission" date="2018-02" db="EMBL/GenBank/DDBJ databases">
        <title>Solimicrobium silvestre gen. nov., sp. nov., isolated from alpine forest soil.</title>
        <authorList>
            <person name="Margesin R."/>
            <person name="Albuquerque L."/>
            <person name="Zhang D.-C."/>
            <person name="Froufe H.J.C."/>
            <person name="Severino R."/>
            <person name="Roxo I."/>
            <person name="Egas C."/>
            <person name="Da Costa M.S."/>
        </authorList>
    </citation>
    <scope>NUCLEOTIDE SEQUENCE [LARGE SCALE GENOMIC DNA]</scope>
    <source>
        <strain evidence="2 3">S20-91</strain>
    </source>
</reference>
<dbReference type="SUPFAM" id="SSF47413">
    <property type="entry name" value="lambda repressor-like DNA-binding domains"/>
    <property type="match status" value="1"/>
</dbReference>
<dbReference type="GO" id="GO:0003677">
    <property type="term" value="F:DNA binding"/>
    <property type="evidence" value="ECO:0007669"/>
    <property type="project" value="InterPro"/>
</dbReference>
<comment type="caution">
    <text evidence="2">The sequence shown here is derived from an EMBL/GenBank/DDBJ whole genome shotgun (WGS) entry which is preliminary data.</text>
</comment>
<name>A0A2S9H253_9BURK</name>
<dbReference type="Gene3D" id="1.10.260.40">
    <property type="entry name" value="lambda repressor-like DNA-binding domains"/>
    <property type="match status" value="1"/>
</dbReference>
<dbReference type="InterPro" id="IPR001387">
    <property type="entry name" value="Cro/C1-type_HTH"/>
</dbReference>
<evidence type="ECO:0000259" key="1">
    <source>
        <dbReference type="PROSITE" id="PS50943"/>
    </source>
</evidence>
<proteinExistence type="predicted"/>
<dbReference type="CDD" id="cd00093">
    <property type="entry name" value="HTH_XRE"/>
    <property type="match status" value="1"/>
</dbReference>
<organism evidence="2 3">
    <name type="scientific">Solimicrobium silvestre</name>
    <dbReference type="NCBI Taxonomy" id="2099400"/>
    <lineage>
        <taxon>Bacteria</taxon>
        <taxon>Pseudomonadati</taxon>
        <taxon>Pseudomonadota</taxon>
        <taxon>Betaproteobacteria</taxon>
        <taxon>Burkholderiales</taxon>
        <taxon>Oxalobacteraceae</taxon>
        <taxon>Solimicrobium</taxon>
    </lineage>
</organism>
<dbReference type="Proteomes" id="UP000237839">
    <property type="component" value="Unassembled WGS sequence"/>
</dbReference>
<evidence type="ECO:0000313" key="2">
    <source>
        <dbReference type="EMBL" id="PRC94040.1"/>
    </source>
</evidence>
<keyword evidence="3" id="KW-1185">Reference proteome</keyword>
<dbReference type="InterPro" id="IPR010982">
    <property type="entry name" value="Lambda_DNA-bd_dom_sf"/>
</dbReference>
<feature type="domain" description="HTH cro/C1-type" evidence="1">
    <location>
        <begin position="55"/>
        <end position="89"/>
    </location>
</feature>
<evidence type="ECO:0000313" key="3">
    <source>
        <dbReference type="Proteomes" id="UP000237839"/>
    </source>
</evidence>